<keyword evidence="4" id="KW-0175">Coiled coil</keyword>
<dbReference type="GO" id="GO:0000981">
    <property type="term" value="F:DNA-binding transcription factor activity, RNA polymerase II-specific"/>
    <property type="evidence" value="ECO:0007669"/>
    <property type="project" value="InterPro"/>
</dbReference>
<name>A0A9P7EEZ2_9AGAM</name>
<dbReference type="InterPro" id="IPR001138">
    <property type="entry name" value="Zn2Cys6_DnaBD"/>
</dbReference>
<sequence>MSSSKERQRTRGEIACAECRRLKARCDRQVPCSTCVKRGCSMLCPNGTMPPGKGSRFVGVAEEYLRHKAARLEERMRSLEDALAILQANTSTQPHPLLTKIWSNEEADIGSSVDTTPMTAESNIHGPMDALGSLHLHGNPESGATFFFGPSGGSETENRIVPETSSSLTETQEIEVDYLPPHISKLDQAFPFTPPGLPRERMQETIESYLPEIQRAVSLCETFLKSLSWTLQIVSRQQIIDDLIPLIYRPRIKSSKRPPYCPHDLALLFSVLAVGALVDPTLPPYNAEARHYQRLARAALCLQSVFSERSIVTIKVLHLMSMYYGMSGVESNVELCYSFLNFAGQVALQVNNDPSRWGFEGKEAYERRSYFWALFSQTLWQSLTIGRPPVIMPAVVDCKIPSDFDEATYQLGEIPITFGNWSSRYTMECLAPVIEVTQAVKPPNYQTILELDRKIREFSVSASPDSPHSDRTSMEMRAFAQSRYREFTLMFLHRGFFAQAMGDFPSDPLRSPVGRSFMVAYQCACELITATINIFELQPVLCSRMWRIWSHTFSSAVIVGTVAIRRLGIKLDPDPFDHLEKACLLYRDAAQTCSRAKKALPVLLRLYQKAVHVRMDPLQYTSHKPPLRPSESVDEPDELEVFGGRTLLVTKLSEKVSGSSQHPIQLASSTATRNSPQNQRNDYQPHLINISEIQDYAPVEGAIRLPELEFFQQEMSGPLYARSLRTPSLHGPQRGQSGDLMLEDKWSSFVYDASLPLGYSHLGPQAR</sequence>
<keyword evidence="2" id="KW-0479">Metal-binding</keyword>
<evidence type="ECO:0000313" key="7">
    <source>
        <dbReference type="EMBL" id="KAG1819276.1"/>
    </source>
</evidence>
<keyword evidence="8" id="KW-1185">Reference proteome</keyword>
<organism evidence="7 8">
    <name type="scientific">Suillus subaureus</name>
    <dbReference type="NCBI Taxonomy" id="48587"/>
    <lineage>
        <taxon>Eukaryota</taxon>
        <taxon>Fungi</taxon>
        <taxon>Dikarya</taxon>
        <taxon>Basidiomycota</taxon>
        <taxon>Agaricomycotina</taxon>
        <taxon>Agaricomycetes</taxon>
        <taxon>Agaricomycetidae</taxon>
        <taxon>Boletales</taxon>
        <taxon>Suillineae</taxon>
        <taxon>Suillaceae</taxon>
        <taxon>Suillus</taxon>
    </lineage>
</organism>
<dbReference type="GO" id="GO:0008270">
    <property type="term" value="F:zinc ion binding"/>
    <property type="evidence" value="ECO:0007669"/>
    <property type="project" value="InterPro"/>
</dbReference>
<evidence type="ECO:0000259" key="6">
    <source>
        <dbReference type="PROSITE" id="PS50048"/>
    </source>
</evidence>
<dbReference type="CDD" id="cd00067">
    <property type="entry name" value="GAL4"/>
    <property type="match status" value="1"/>
</dbReference>
<dbReference type="EMBL" id="JABBWG010000010">
    <property type="protein sequence ID" value="KAG1819276.1"/>
    <property type="molecule type" value="Genomic_DNA"/>
</dbReference>
<comment type="subcellular location">
    <subcellularLocation>
        <location evidence="1">Nucleus</location>
    </subcellularLocation>
</comment>
<dbReference type="CDD" id="cd12148">
    <property type="entry name" value="fungal_TF_MHR"/>
    <property type="match status" value="1"/>
</dbReference>
<evidence type="ECO:0000313" key="8">
    <source>
        <dbReference type="Proteomes" id="UP000807769"/>
    </source>
</evidence>
<evidence type="ECO:0000256" key="2">
    <source>
        <dbReference type="ARBA" id="ARBA00022723"/>
    </source>
</evidence>
<feature type="region of interest" description="Disordered" evidence="5">
    <location>
        <begin position="659"/>
        <end position="682"/>
    </location>
</feature>
<dbReference type="GO" id="GO:0005634">
    <property type="term" value="C:nucleus"/>
    <property type="evidence" value="ECO:0007669"/>
    <property type="project" value="UniProtKB-SubCell"/>
</dbReference>
<accession>A0A9P7EEZ2</accession>
<dbReference type="PROSITE" id="PS00463">
    <property type="entry name" value="ZN2_CY6_FUNGAL_1"/>
    <property type="match status" value="1"/>
</dbReference>
<dbReference type="GeneID" id="64629307"/>
<keyword evidence="3" id="KW-0539">Nucleus</keyword>
<evidence type="ECO:0000256" key="5">
    <source>
        <dbReference type="SAM" id="MobiDB-lite"/>
    </source>
</evidence>
<dbReference type="SMART" id="SM00066">
    <property type="entry name" value="GAL4"/>
    <property type="match status" value="1"/>
</dbReference>
<gene>
    <name evidence="7" type="ORF">BJ212DRAFT_1345183</name>
</gene>
<dbReference type="PROSITE" id="PS50048">
    <property type="entry name" value="ZN2_CY6_FUNGAL_2"/>
    <property type="match status" value="1"/>
</dbReference>
<dbReference type="PANTHER" id="PTHR31001">
    <property type="entry name" value="UNCHARACTERIZED TRANSCRIPTIONAL REGULATORY PROTEIN"/>
    <property type="match status" value="1"/>
</dbReference>
<comment type="caution">
    <text evidence="7">The sequence shown here is derived from an EMBL/GenBank/DDBJ whole genome shotgun (WGS) entry which is preliminary data.</text>
</comment>
<dbReference type="PANTHER" id="PTHR31001:SF56">
    <property type="entry name" value="ZN(2)-C6 FUNGAL-TYPE DOMAIN-CONTAINING PROTEIN"/>
    <property type="match status" value="1"/>
</dbReference>
<evidence type="ECO:0000256" key="1">
    <source>
        <dbReference type="ARBA" id="ARBA00004123"/>
    </source>
</evidence>
<dbReference type="SMART" id="SM00906">
    <property type="entry name" value="Fungal_trans"/>
    <property type="match status" value="1"/>
</dbReference>
<dbReference type="AlphaFoldDB" id="A0A9P7EEZ2"/>
<dbReference type="InterPro" id="IPR050613">
    <property type="entry name" value="Sec_Metabolite_Reg"/>
</dbReference>
<dbReference type="GO" id="GO:0006351">
    <property type="term" value="P:DNA-templated transcription"/>
    <property type="evidence" value="ECO:0007669"/>
    <property type="project" value="InterPro"/>
</dbReference>
<feature type="coiled-coil region" evidence="4">
    <location>
        <begin position="62"/>
        <end position="89"/>
    </location>
</feature>
<dbReference type="OrthoDB" id="424974at2759"/>
<evidence type="ECO:0000256" key="4">
    <source>
        <dbReference type="SAM" id="Coils"/>
    </source>
</evidence>
<reference evidence="7" key="1">
    <citation type="journal article" date="2020" name="New Phytol.">
        <title>Comparative genomics reveals dynamic genome evolution in host specialist ectomycorrhizal fungi.</title>
        <authorList>
            <person name="Lofgren L.A."/>
            <person name="Nguyen N.H."/>
            <person name="Vilgalys R."/>
            <person name="Ruytinx J."/>
            <person name="Liao H.L."/>
            <person name="Branco S."/>
            <person name="Kuo A."/>
            <person name="LaButti K."/>
            <person name="Lipzen A."/>
            <person name="Andreopoulos W."/>
            <person name="Pangilinan J."/>
            <person name="Riley R."/>
            <person name="Hundley H."/>
            <person name="Na H."/>
            <person name="Barry K."/>
            <person name="Grigoriev I.V."/>
            <person name="Stajich J.E."/>
            <person name="Kennedy P.G."/>
        </authorList>
    </citation>
    <scope>NUCLEOTIDE SEQUENCE</scope>
    <source>
        <strain evidence="7">MN1</strain>
    </source>
</reference>
<dbReference type="GO" id="GO:0003677">
    <property type="term" value="F:DNA binding"/>
    <property type="evidence" value="ECO:0007669"/>
    <property type="project" value="InterPro"/>
</dbReference>
<dbReference type="Pfam" id="PF00172">
    <property type="entry name" value="Zn_clus"/>
    <property type="match status" value="1"/>
</dbReference>
<dbReference type="RefSeq" id="XP_041194953.1">
    <property type="nucleotide sequence ID" value="XM_041335290.1"/>
</dbReference>
<dbReference type="SUPFAM" id="SSF57701">
    <property type="entry name" value="Zn2/Cys6 DNA-binding domain"/>
    <property type="match status" value="1"/>
</dbReference>
<dbReference type="Gene3D" id="4.10.240.10">
    <property type="entry name" value="Zn(2)-C6 fungal-type DNA-binding domain"/>
    <property type="match status" value="1"/>
</dbReference>
<dbReference type="Pfam" id="PF04082">
    <property type="entry name" value="Fungal_trans"/>
    <property type="match status" value="1"/>
</dbReference>
<dbReference type="Proteomes" id="UP000807769">
    <property type="component" value="Unassembled WGS sequence"/>
</dbReference>
<dbReference type="InterPro" id="IPR036864">
    <property type="entry name" value="Zn2-C6_fun-type_DNA-bd_sf"/>
</dbReference>
<protein>
    <recommendedName>
        <fullName evidence="6">Zn(2)-C6 fungal-type domain-containing protein</fullName>
    </recommendedName>
</protein>
<evidence type="ECO:0000256" key="3">
    <source>
        <dbReference type="ARBA" id="ARBA00023242"/>
    </source>
</evidence>
<proteinExistence type="predicted"/>
<feature type="domain" description="Zn(2)-C6 fungal-type" evidence="6">
    <location>
        <begin position="15"/>
        <end position="44"/>
    </location>
</feature>
<dbReference type="InterPro" id="IPR007219">
    <property type="entry name" value="XnlR_reg_dom"/>
</dbReference>